<dbReference type="AlphaFoldDB" id="A0A0C2S8R9"/>
<dbReference type="Proteomes" id="UP000054549">
    <property type="component" value="Unassembled WGS sequence"/>
</dbReference>
<feature type="transmembrane region" description="Helical" evidence="1">
    <location>
        <begin position="119"/>
        <end position="141"/>
    </location>
</feature>
<feature type="transmembrane region" description="Helical" evidence="1">
    <location>
        <begin position="54"/>
        <end position="75"/>
    </location>
</feature>
<dbReference type="InParanoid" id="A0A0C2S8R9"/>
<keyword evidence="1" id="KW-0812">Transmembrane</keyword>
<dbReference type="HOGENOM" id="CLU_044614_1_1_1"/>
<sequence>MDISEAHVLGLFLRTFLYGVYFTVFLHCLRWLFFVDEGWKLRPTVNRTMLTITLLVFAFTTVNIWIWHQLALSAIRGQAIPDYRLLLASNGLERATTLMIDAMLVYRCWIVYYTSWRAIFFPLILLLSNVAIFIISFAYATTTGDLNMRLAEAFYSCNIAINLYATSAIIYQILRVTKRSSRSSDFYEICRILAECGLPYMCTSVFALTVTIIATETYLFPTACALVRAYSSSTVNGIAFNCILIRVGRYRADRDT</sequence>
<reference evidence="2 3" key="1">
    <citation type="submission" date="2014-04" db="EMBL/GenBank/DDBJ databases">
        <title>Evolutionary Origins and Diversification of the Mycorrhizal Mutualists.</title>
        <authorList>
            <consortium name="DOE Joint Genome Institute"/>
            <consortium name="Mycorrhizal Genomics Consortium"/>
            <person name="Kohler A."/>
            <person name="Kuo A."/>
            <person name="Nagy L.G."/>
            <person name="Floudas D."/>
            <person name="Copeland A."/>
            <person name="Barry K.W."/>
            <person name="Cichocki N."/>
            <person name="Veneault-Fourrey C."/>
            <person name="LaButti K."/>
            <person name="Lindquist E.A."/>
            <person name="Lipzen A."/>
            <person name="Lundell T."/>
            <person name="Morin E."/>
            <person name="Murat C."/>
            <person name="Riley R."/>
            <person name="Ohm R."/>
            <person name="Sun H."/>
            <person name="Tunlid A."/>
            <person name="Henrissat B."/>
            <person name="Grigoriev I.V."/>
            <person name="Hibbett D.S."/>
            <person name="Martin F."/>
        </authorList>
    </citation>
    <scope>NUCLEOTIDE SEQUENCE [LARGE SCALE GENOMIC DNA]</scope>
    <source>
        <strain evidence="2 3">Koide BX008</strain>
    </source>
</reference>
<organism evidence="2 3">
    <name type="scientific">Amanita muscaria (strain Koide BX008)</name>
    <dbReference type="NCBI Taxonomy" id="946122"/>
    <lineage>
        <taxon>Eukaryota</taxon>
        <taxon>Fungi</taxon>
        <taxon>Dikarya</taxon>
        <taxon>Basidiomycota</taxon>
        <taxon>Agaricomycotina</taxon>
        <taxon>Agaricomycetes</taxon>
        <taxon>Agaricomycetidae</taxon>
        <taxon>Agaricales</taxon>
        <taxon>Pluteineae</taxon>
        <taxon>Amanitaceae</taxon>
        <taxon>Amanita</taxon>
    </lineage>
</organism>
<keyword evidence="1" id="KW-0472">Membrane</keyword>
<keyword evidence="1" id="KW-1133">Transmembrane helix</keyword>
<proteinExistence type="predicted"/>
<feature type="transmembrane region" description="Helical" evidence="1">
    <location>
        <begin position="153"/>
        <end position="174"/>
    </location>
</feature>
<gene>
    <name evidence="2" type="ORF">M378DRAFT_131686</name>
</gene>
<dbReference type="EMBL" id="KN818320">
    <property type="protein sequence ID" value="KIL59190.1"/>
    <property type="molecule type" value="Genomic_DNA"/>
</dbReference>
<protein>
    <submittedName>
        <fullName evidence="2">Uncharacterized protein</fullName>
    </submittedName>
</protein>
<evidence type="ECO:0000313" key="3">
    <source>
        <dbReference type="Proteomes" id="UP000054549"/>
    </source>
</evidence>
<evidence type="ECO:0000256" key="1">
    <source>
        <dbReference type="SAM" id="Phobius"/>
    </source>
</evidence>
<evidence type="ECO:0000313" key="2">
    <source>
        <dbReference type="EMBL" id="KIL59190.1"/>
    </source>
</evidence>
<feature type="transmembrane region" description="Helical" evidence="1">
    <location>
        <begin position="12"/>
        <end position="33"/>
    </location>
</feature>
<keyword evidence="3" id="KW-1185">Reference proteome</keyword>
<name>A0A0C2S8R9_AMAMK</name>
<dbReference type="OrthoDB" id="3357408at2759"/>
<accession>A0A0C2S8R9</accession>